<organism evidence="7 8">
    <name type="scientific">Rhizoclosmatium globosum</name>
    <dbReference type="NCBI Taxonomy" id="329046"/>
    <lineage>
        <taxon>Eukaryota</taxon>
        <taxon>Fungi</taxon>
        <taxon>Fungi incertae sedis</taxon>
        <taxon>Chytridiomycota</taxon>
        <taxon>Chytridiomycota incertae sedis</taxon>
        <taxon>Chytridiomycetes</taxon>
        <taxon>Chytridiales</taxon>
        <taxon>Chytriomycetaceae</taxon>
        <taxon>Rhizoclosmatium</taxon>
    </lineage>
</organism>
<dbReference type="SUPFAM" id="SSF103473">
    <property type="entry name" value="MFS general substrate transporter"/>
    <property type="match status" value="1"/>
</dbReference>
<evidence type="ECO:0000256" key="2">
    <source>
        <dbReference type="ARBA" id="ARBA00022448"/>
    </source>
</evidence>
<dbReference type="InterPro" id="IPR036259">
    <property type="entry name" value="MFS_trans_sf"/>
</dbReference>
<proteinExistence type="predicted"/>
<dbReference type="GO" id="GO:0005886">
    <property type="term" value="C:plasma membrane"/>
    <property type="evidence" value="ECO:0007669"/>
    <property type="project" value="TreeGrafter"/>
</dbReference>
<feature type="transmembrane region" description="Helical" evidence="6">
    <location>
        <begin position="6"/>
        <end position="25"/>
    </location>
</feature>
<protein>
    <recommendedName>
        <fullName evidence="9">MFS general substrate transporter</fullName>
    </recommendedName>
</protein>
<dbReference type="OrthoDB" id="28755at2759"/>
<dbReference type="PANTHER" id="PTHR19432:SF35">
    <property type="entry name" value="SOLUTE CARRIER FAMILY 45 MEMBER 3 ISOFORM X1"/>
    <property type="match status" value="1"/>
</dbReference>
<keyword evidence="8" id="KW-1185">Reference proteome</keyword>
<name>A0A1Y2C7J6_9FUNG</name>
<evidence type="ECO:0000256" key="5">
    <source>
        <dbReference type="ARBA" id="ARBA00023136"/>
    </source>
</evidence>
<evidence type="ECO:0000256" key="6">
    <source>
        <dbReference type="SAM" id="Phobius"/>
    </source>
</evidence>
<evidence type="ECO:0000313" key="8">
    <source>
        <dbReference type="Proteomes" id="UP000193642"/>
    </source>
</evidence>
<feature type="transmembrane region" description="Helical" evidence="6">
    <location>
        <begin position="71"/>
        <end position="94"/>
    </location>
</feature>
<dbReference type="AlphaFoldDB" id="A0A1Y2C7J6"/>
<keyword evidence="2" id="KW-0813">Transport</keyword>
<accession>A0A1Y2C7J6</accession>
<feature type="transmembrane region" description="Helical" evidence="6">
    <location>
        <begin position="135"/>
        <end position="155"/>
    </location>
</feature>
<dbReference type="GO" id="GO:0008506">
    <property type="term" value="F:sucrose:proton symporter activity"/>
    <property type="evidence" value="ECO:0007669"/>
    <property type="project" value="TreeGrafter"/>
</dbReference>
<evidence type="ECO:0000256" key="4">
    <source>
        <dbReference type="ARBA" id="ARBA00022989"/>
    </source>
</evidence>
<feature type="transmembrane region" description="Helical" evidence="6">
    <location>
        <begin position="46"/>
        <end position="65"/>
    </location>
</feature>
<gene>
    <name evidence="7" type="ORF">BCR33DRAFT_786494</name>
</gene>
<reference evidence="7 8" key="1">
    <citation type="submission" date="2016-07" db="EMBL/GenBank/DDBJ databases">
        <title>Pervasive Adenine N6-methylation of Active Genes in Fungi.</title>
        <authorList>
            <consortium name="DOE Joint Genome Institute"/>
            <person name="Mondo S.J."/>
            <person name="Dannebaum R.O."/>
            <person name="Kuo R.C."/>
            <person name="Labutti K."/>
            <person name="Haridas S."/>
            <person name="Kuo A."/>
            <person name="Salamov A."/>
            <person name="Ahrendt S.R."/>
            <person name="Lipzen A."/>
            <person name="Sullivan W."/>
            <person name="Andreopoulos W.B."/>
            <person name="Clum A."/>
            <person name="Lindquist E."/>
            <person name="Daum C."/>
            <person name="Ramamoorthy G.K."/>
            <person name="Gryganskyi A."/>
            <person name="Culley D."/>
            <person name="Magnuson J.K."/>
            <person name="James T.Y."/>
            <person name="O'Malley M.A."/>
            <person name="Stajich J.E."/>
            <person name="Spatafora J.W."/>
            <person name="Visel A."/>
            <person name="Grigoriev I.V."/>
        </authorList>
    </citation>
    <scope>NUCLEOTIDE SEQUENCE [LARGE SCALE GENOMIC DNA]</scope>
    <source>
        <strain evidence="7 8">JEL800</strain>
    </source>
</reference>
<dbReference type="PANTHER" id="PTHR19432">
    <property type="entry name" value="SUGAR TRANSPORTER"/>
    <property type="match status" value="1"/>
</dbReference>
<evidence type="ECO:0000256" key="1">
    <source>
        <dbReference type="ARBA" id="ARBA00004141"/>
    </source>
</evidence>
<evidence type="ECO:0000256" key="3">
    <source>
        <dbReference type="ARBA" id="ARBA00022692"/>
    </source>
</evidence>
<comment type="caution">
    <text evidence="7">The sequence shown here is derived from an EMBL/GenBank/DDBJ whole genome shotgun (WGS) entry which is preliminary data.</text>
</comment>
<dbReference type="EMBL" id="MCGO01000029">
    <property type="protein sequence ID" value="ORY42285.1"/>
    <property type="molecule type" value="Genomic_DNA"/>
</dbReference>
<evidence type="ECO:0000313" key="7">
    <source>
        <dbReference type="EMBL" id="ORY42285.1"/>
    </source>
</evidence>
<keyword evidence="5 6" id="KW-0472">Membrane</keyword>
<dbReference type="Proteomes" id="UP000193642">
    <property type="component" value="Unassembled WGS sequence"/>
</dbReference>
<sequence>MATSVFFAIGFTWTVEFAYGTPLLLELQVPPPLLALHERVGPPSPFIAFFGATLCVAACLVGSAQTLNAPLVAITGFIALDFSVNGMTAVARALVVDVDPRNQHKATQMAACGTVAGYLAGYLDLSLTGIPLSQLQLLCTVCVAVIVICVSHTCISAHEDPLKAQVQADQCELTFWILSLLSWRNSRVFLVPSPQSALFNSGLG</sequence>
<keyword evidence="4 6" id="KW-1133">Transmembrane helix</keyword>
<evidence type="ECO:0008006" key="9">
    <source>
        <dbReference type="Google" id="ProtNLM"/>
    </source>
</evidence>
<keyword evidence="3 6" id="KW-0812">Transmembrane</keyword>
<comment type="subcellular location">
    <subcellularLocation>
        <location evidence="1">Membrane</location>
        <topology evidence="1">Multi-pass membrane protein</topology>
    </subcellularLocation>
</comment>